<proteinExistence type="predicted"/>
<evidence type="ECO:0000256" key="1">
    <source>
        <dbReference type="ARBA" id="ARBA00023002"/>
    </source>
</evidence>
<name>A0AA41X7C4_9BACI</name>
<dbReference type="Pfam" id="PF01494">
    <property type="entry name" value="FAD_binding_3"/>
    <property type="match status" value="1"/>
</dbReference>
<dbReference type="InterPro" id="IPR036188">
    <property type="entry name" value="FAD/NAD-bd_sf"/>
</dbReference>
<dbReference type="GO" id="GO:0071949">
    <property type="term" value="F:FAD binding"/>
    <property type="evidence" value="ECO:0007669"/>
    <property type="project" value="InterPro"/>
</dbReference>
<dbReference type="PRINTS" id="PR00420">
    <property type="entry name" value="RNGMNOXGNASE"/>
</dbReference>
<dbReference type="Gene3D" id="3.30.70.2450">
    <property type="match status" value="1"/>
</dbReference>
<dbReference type="RefSeq" id="WP_254757585.1">
    <property type="nucleotide sequence ID" value="NZ_JANCLT010000002.1"/>
</dbReference>
<evidence type="ECO:0000313" key="4">
    <source>
        <dbReference type="Proteomes" id="UP001156102"/>
    </source>
</evidence>
<dbReference type="EMBL" id="JANCLT010000002">
    <property type="protein sequence ID" value="MCP8967665.1"/>
    <property type="molecule type" value="Genomic_DNA"/>
</dbReference>
<sequence>MGSHVLISGGGIAGLTLALKLLQQGLAVTLAEKEGKPSVKYKGELLQPKSLELLDGLGLLAEVRQKGYPLYTTAIIEELPHRKETIVFRYDLLQSSYNYALMIPHEALKGIILAQAQKYAGFRYLQPAKFLSFGETGPRKRTAVIGMKDGAELRLEADFFVGAEGRQSPVRTNLGIGLRTASYNHHFLTVSFPRPPSLTEAEMLVRGHYFLGLFPLPEERVRTVFLIKPKEYKQLRKQGLQAVYKQYCSFYPELDGYVQSIGSWKDIQLMIPVRHNAKQYVKGNCIIIGDAAHSVHPMAGEGMNLAIQDAYTLGELLGWMYGQDKLDPEHLQWFERVRKPRAEYVSRLSHQSALAYSYSLPPWSWFRARVLKRMEQSEAMHTKQMLNISGLGIWKETWLDRFVQAGLLPMSLLGSPEQQQHFFTPERDYPWKHDRKKGGMS</sequence>
<dbReference type="SUPFAM" id="SSF51905">
    <property type="entry name" value="FAD/NAD(P)-binding domain"/>
    <property type="match status" value="1"/>
</dbReference>
<evidence type="ECO:0000313" key="3">
    <source>
        <dbReference type="EMBL" id="MCP8967665.1"/>
    </source>
</evidence>
<reference evidence="3" key="1">
    <citation type="submission" date="2022-07" db="EMBL/GenBank/DDBJ databases">
        <authorList>
            <person name="Li W.-J."/>
            <person name="Deng Q.-Q."/>
        </authorList>
    </citation>
    <scope>NUCLEOTIDE SEQUENCE</scope>
    <source>
        <strain evidence="3">SYSU M60031</strain>
    </source>
</reference>
<keyword evidence="3" id="KW-0503">Monooxygenase</keyword>
<dbReference type="AlphaFoldDB" id="A0AA41X7C4"/>
<keyword evidence="1" id="KW-0560">Oxidoreductase</keyword>
<dbReference type="PANTHER" id="PTHR43476:SF5">
    <property type="entry name" value="FAD-DEPENDENT MONOOXYGENASE"/>
    <property type="match status" value="1"/>
</dbReference>
<comment type="caution">
    <text evidence="3">The sequence shown here is derived from an EMBL/GenBank/DDBJ whole genome shotgun (WGS) entry which is preliminary data.</text>
</comment>
<evidence type="ECO:0000259" key="2">
    <source>
        <dbReference type="Pfam" id="PF01494"/>
    </source>
</evidence>
<gene>
    <name evidence="3" type="ORF">NK662_03815</name>
</gene>
<dbReference type="PANTHER" id="PTHR43476">
    <property type="entry name" value="3-(3-HYDROXY-PHENYL)PROPIONATE/3-HYDROXYCINNAMIC ACID HYDROXYLASE"/>
    <property type="match status" value="1"/>
</dbReference>
<dbReference type="Gene3D" id="3.50.50.60">
    <property type="entry name" value="FAD/NAD(P)-binding domain"/>
    <property type="match status" value="1"/>
</dbReference>
<dbReference type="InterPro" id="IPR002938">
    <property type="entry name" value="FAD-bd"/>
</dbReference>
<feature type="domain" description="FAD-binding" evidence="2">
    <location>
        <begin position="4"/>
        <end position="346"/>
    </location>
</feature>
<dbReference type="InterPro" id="IPR050631">
    <property type="entry name" value="PheA/TfdB_FAD_monoxygenase"/>
</dbReference>
<protein>
    <submittedName>
        <fullName evidence="3">FAD-dependent monooxygenase</fullName>
    </submittedName>
</protein>
<dbReference type="GO" id="GO:0004497">
    <property type="term" value="F:monooxygenase activity"/>
    <property type="evidence" value="ECO:0007669"/>
    <property type="project" value="UniProtKB-KW"/>
</dbReference>
<accession>A0AA41X7C4</accession>
<keyword evidence="4" id="KW-1185">Reference proteome</keyword>
<organism evidence="3 4">
    <name type="scientific">Ectobacillus ponti</name>
    <dbReference type="NCBI Taxonomy" id="2961894"/>
    <lineage>
        <taxon>Bacteria</taxon>
        <taxon>Bacillati</taxon>
        <taxon>Bacillota</taxon>
        <taxon>Bacilli</taxon>
        <taxon>Bacillales</taxon>
        <taxon>Bacillaceae</taxon>
        <taxon>Ectobacillus</taxon>
    </lineage>
</organism>
<dbReference type="Proteomes" id="UP001156102">
    <property type="component" value="Unassembled WGS sequence"/>
</dbReference>